<feature type="region of interest" description="Disordered" evidence="3">
    <location>
        <begin position="448"/>
        <end position="492"/>
    </location>
</feature>
<organism evidence="5 6">
    <name type="scientific">Pipra filicauda</name>
    <name type="common">Wire-tailed manakin</name>
    <dbReference type="NCBI Taxonomy" id="649802"/>
    <lineage>
        <taxon>Eukaryota</taxon>
        <taxon>Metazoa</taxon>
        <taxon>Chordata</taxon>
        <taxon>Craniata</taxon>
        <taxon>Vertebrata</taxon>
        <taxon>Euteleostomi</taxon>
        <taxon>Archelosauria</taxon>
        <taxon>Archosauria</taxon>
        <taxon>Dinosauria</taxon>
        <taxon>Saurischia</taxon>
        <taxon>Theropoda</taxon>
        <taxon>Coelurosauria</taxon>
        <taxon>Aves</taxon>
        <taxon>Neognathae</taxon>
        <taxon>Neoaves</taxon>
        <taxon>Telluraves</taxon>
        <taxon>Australaves</taxon>
        <taxon>Passeriformes</taxon>
        <taxon>Pipridae</taxon>
        <taxon>Pipra</taxon>
    </lineage>
</organism>
<comment type="similarity">
    <text evidence="1">Belongs to the SPATA6 family.</text>
</comment>
<evidence type="ECO:0000313" key="6">
    <source>
        <dbReference type="RefSeq" id="XP_039240623.1"/>
    </source>
</evidence>
<evidence type="ECO:0000256" key="2">
    <source>
        <dbReference type="ARBA" id="ARBA00022553"/>
    </source>
</evidence>
<dbReference type="InParanoid" id="A0A7R5KSB3"/>
<dbReference type="InterPro" id="IPR042769">
    <property type="entry name" value="SPATA6_fam"/>
</dbReference>
<keyword evidence="2" id="KW-0597">Phosphoprotein</keyword>
<feature type="compositionally biased region" description="Polar residues" evidence="3">
    <location>
        <begin position="253"/>
        <end position="273"/>
    </location>
</feature>
<dbReference type="RefSeq" id="XP_039240623.1">
    <property type="nucleotide sequence ID" value="XM_039384689.1"/>
</dbReference>
<sequence>MCTDGVAVAKAEYLCKALYPAHLIQRGGWPQPAHCLRITCRSNQVVSSHEEPEFLEPHTPDPAKLTHHRLIPSLEITCPGVLLKDKEELYLSVFVLGQCKKTQCVPAVFPLFFQEKLVFEKEFANTVDPGDLVKLLEFDTAVLELIQLVPPVGRILATYEENTRDFLFPDPKLTRGHRGLEREILMKRSSSFTGIAPKLRFSTISLIAESLLSSGRSHIQAGLNGVHRSTPNGKLHTKVLKKNALAPEKSRHSLASKNYEQPTIASKSRSPSPYTRRRMCELSEEARQRLAHLNLGPHEFRRETDKPPFVVRRVEQRSPGVKLHTWCSMRESAAGSWAKADHDPSLLSSYRPKKTEAKSARRKDLDGCVVCNEDELSGPPNRQSHSAGSLERSAPPAFQEHSPSSVLHRSSLRERFSSGWPSPANGDEIHKRVKNILRTHSARQRLIFDESNSSKGDVTKTRESSHNAPLSMSELQSSSSVQQNAPVHLDNGEYRSSRAAVYKEKPHRAIFEESLGKIYKNMYQKVAGTVSDQKTHS</sequence>
<feature type="region of interest" description="Disordered" evidence="3">
    <location>
        <begin position="246"/>
        <end position="277"/>
    </location>
</feature>
<feature type="domain" description="Spermatogenesis-associated protein 6 N-terminal" evidence="4">
    <location>
        <begin position="76"/>
        <end position="207"/>
    </location>
</feature>
<name>A0A7R5KSB3_9PASS</name>
<gene>
    <name evidence="6" type="primary">SPATA6</name>
</gene>
<keyword evidence="5" id="KW-1185">Reference proteome</keyword>
<dbReference type="Pfam" id="PF14909">
    <property type="entry name" value="SPATA6"/>
    <property type="match status" value="1"/>
</dbReference>
<dbReference type="AlphaFoldDB" id="A0A7R5KSB3"/>
<feature type="compositionally biased region" description="Low complexity" evidence="3">
    <location>
        <begin position="471"/>
        <end position="483"/>
    </location>
</feature>
<dbReference type="PANTHER" id="PTHR16435">
    <property type="entry name" value="SPERMATOGENESIS-ASSOCIATED PROTEIN 6 SPATA6"/>
    <property type="match status" value="1"/>
</dbReference>
<protein>
    <submittedName>
        <fullName evidence="6">Spermatogenesis-associated protein 6 isoform X1</fullName>
    </submittedName>
</protein>
<evidence type="ECO:0000256" key="1">
    <source>
        <dbReference type="ARBA" id="ARBA00006215"/>
    </source>
</evidence>
<dbReference type="InterPro" id="IPR032732">
    <property type="entry name" value="SPATA6_N"/>
</dbReference>
<feature type="region of interest" description="Disordered" evidence="3">
    <location>
        <begin position="372"/>
        <end position="408"/>
    </location>
</feature>
<dbReference type="PANTHER" id="PTHR16435:SF3">
    <property type="entry name" value="SPERMATOGENESIS-ASSOCIATED PROTEIN 6"/>
    <property type="match status" value="1"/>
</dbReference>
<dbReference type="GO" id="GO:0032027">
    <property type="term" value="F:myosin light chain binding"/>
    <property type="evidence" value="ECO:0007669"/>
    <property type="project" value="InterPro"/>
</dbReference>
<dbReference type="GeneID" id="114001742"/>
<reference evidence="6" key="1">
    <citation type="submission" date="2025-08" db="UniProtKB">
        <authorList>
            <consortium name="RefSeq"/>
        </authorList>
    </citation>
    <scope>IDENTIFICATION</scope>
    <source>
        <tissue evidence="6">Muscle</tissue>
    </source>
</reference>
<accession>A0A7R5KSB3</accession>
<dbReference type="GO" id="GO:0120212">
    <property type="term" value="C:sperm head-tail coupling apparatus"/>
    <property type="evidence" value="ECO:0007669"/>
    <property type="project" value="InterPro"/>
</dbReference>
<evidence type="ECO:0000256" key="3">
    <source>
        <dbReference type="SAM" id="MobiDB-lite"/>
    </source>
</evidence>
<dbReference type="GO" id="GO:0044458">
    <property type="term" value="P:motile cilium assembly"/>
    <property type="evidence" value="ECO:0007669"/>
    <property type="project" value="TreeGrafter"/>
</dbReference>
<proteinExistence type="inferred from homology"/>
<dbReference type="GO" id="GO:0007283">
    <property type="term" value="P:spermatogenesis"/>
    <property type="evidence" value="ECO:0007669"/>
    <property type="project" value="InterPro"/>
</dbReference>
<evidence type="ECO:0000313" key="5">
    <source>
        <dbReference type="Proteomes" id="UP000504627"/>
    </source>
</evidence>
<evidence type="ECO:0000259" key="4">
    <source>
        <dbReference type="Pfam" id="PF14909"/>
    </source>
</evidence>
<dbReference type="Proteomes" id="UP000504627">
    <property type="component" value="Unplaced"/>
</dbReference>
<dbReference type="CTD" id="54558"/>